<dbReference type="Gene3D" id="3.30.70.2540">
    <property type="entry name" value="CRISPR-associated endoribonuclease Cas6/Csy4"/>
    <property type="match status" value="1"/>
</dbReference>
<dbReference type="GO" id="GO:0043571">
    <property type="term" value="P:maintenance of CRISPR repeat elements"/>
    <property type="evidence" value="ECO:0007669"/>
    <property type="project" value="InterPro"/>
</dbReference>
<protein>
    <submittedName>
        <fullName evidence="1">Type I-F CRISPR-associated endoribonuclease Cas6/Csy4</fullName>
    </submittedName>
</protein>
<proteinExistence type="predicted"/>
<evidence type="ECO:0000313" key="2">
    <source>
        <dbReference type="Proteomes" id="UP000319523"/>
    </source>
</evidence>
<evidence type="ECO:0000313" key="1">
    <source>
        <dbReference type="EMBL" id="TPW41462.1"/>
    </source>
</evidence>
<gene>
    <name evidence="1" type="primary">cas6f</name>
    <name evidence="1" type="ORF">FKM52_14545</name>
</gene>
<reference evidence="1 2" key="1">
    <citation type="submission" date="2019-06" db="EMBL/GenBank/DDBJ databases">
        <authorList>
            <person name="Yang Y."/>
        </authorList>
    </citation>
    <scope>NUCLEOTIDE SEQUENCE [LARGE SCALE GENOMIC DNA]</scope>
    <source>
        <strain evidence="1 2">BIT-26</strain>
    </source>
</reference>
<dbReference type="RefSeq" id="WP_141176894.1">
    <property type="nucleotide sequence ID" value="NZ_JBHUFX010000005.1"/>
</dbReference>
<name>A0A506V7L7_9GAMM</name>
<dbReference type="EMBL" id="VHQI01000008">
    <property type="protein sequence ID" value="TPW41462.1"/>
    <property type="molecule type" value="Genomic_DNA"/>
</dbReference>
<dbReference type="InterPro" id="IPR013396">
    <property type="entry name" value="CRISPR-assoc_prot_Csy4"/>
</dbReference>
<organism evidence="1 2">
    <name type="scientific">Mixta tenebrionis</name>
    <dbReference type="NCBI Taxonomy" id="2562439"/>
    <lineage>
        <taxon>Bacteria</taxon>
        <taxon>Pseudomonadati</taxon>
        <taxon>Pseudomonadota</taxon>
        <taxon>Gammaproteobacteria</taxon>
        <taxon>Enterobacterales</taxon>
        <taxon>Erwiniaceae</taxon>
        <taxon>Mixta</taxon>
    </lineage>
</organism>
<comment type="caution">
    <text evidence="1">The sequence shown here is derived from an EMBL/GenBank/DDBJ whole genome shotgun (WGS) entry which is preliminary data.</text>
</comment>
<dbReference type="OrthoDB" id="259831at2"/>
<dbReference type="CDD" id="cd09739">
    <property type="entry name" value="Cas6_I-F"/>
    <property type="match status" value="1"/>
</dbReference>
<dbReference type="NCBIfam" id="TIGR02563">
    <property type="entry name" value="cas_Csy4"/>
    <property type="match status" value="1"/>
</dbReference>
<dbReference type="AlphaFoldDB" id="A0A506V7L7"/>
<dbReference type="GO" id="GO:0004519">
    <property type="term" value="F:endonuclease activity"/>
    <property type="evidence" value="ECO:0007669"/>
    <property type="project" value="InterPro"/>
</dbReference>
<dbReference type="Pfam" id="PF09618">
    <property type="entry name" value="Cas_Csy4"/>
    <property type="match status" value="1"/>
</dbReference>
<keyword evidence="2" id="KW-1185">Reference proteome</keyword>
<dbReference type="Proteomes" id="UP000319523">
    <property type="component" value="Unassembled WGS sequence"/>
</dbReference>
<accession>A0A506V7L7</accession>
<sequence length="184" mass="20744">MDHYQDIRLLPDAEFSLQQLMSALFAKLHRALVQINSQRVGVSFPQVKGDLGNTLRLHGSAHDLALLQQQPWLKGMRDHIELGEICPVPPSVRYRTVRRVQVKSSAERLRRRSVKKGWLSEEQARRQISVSAEQRSQLPYVQLKSASTGQAFPLFIAHGPLRDSASEGDFSAYGLSAQATVPWF</sequence>
<dbReference type="InterPro" id="IPR042564">
    <property type="entry name" value="CRISPR-Cas6/Csy4_sf"/>
</dbReference>